<dbReference type="PANTHER" id="PTHR41259:SF1">
    <property type="entry name" value="DOUBLE-STRAND BREAK REPAIR RAD50 ATPASE, PUTATIVE-RELATED"/>
    <property type="match status" value="1"/>
</dbReference>
<feature type="transmembrane region" description="Helical" evidence="4">
    <location>
        <begin position="914"/>
        <end position="933"/>
    </location>
</feature>
<feature type="region of interest" description="Disordered" evidence="3">
    <location>
        <begin position="392"/>
        <end position="412"/>
    </location>
</feature>
<name>A0A538SLQ5_UNCEI</name>
<dbReference type="Gene3D" id="3.60.21.10">
    <property type="match status" value="1"/>
</dbReference>
<feature type="coiled-coil region" evidence="2">
    <location>
        <begin position="696"/>
        <end position="764"/>
    </location>
</feature>
<dbReference type="InterPro" id="IPR004843">
    <property type="entry name" value="Calcineurin-like_PHP"/>
</dbReference>
<evidence type="ECO:0000259" key="5">
    <source>
        <dbReference type="Pfam" id="PF00149"/>
    </source>
</evidence>
<comment type="caution">
    <text evidence="7">The sequence shown here is derived from an EMBL/GenBank/DDBJ whole genome shotgun (WGS) entry which is preliminary data.</text>
</comment>
<dbReference type="EMBL" id="VBOS01000327">
    <property type="protein sequence ID" value="TMQ52292.1"/>
    <property type="molecule type" value="Genomic_DNA"/>
</dbReference>
<keyword evidence="4" id="KW-0812">Transmembrane</keyword>
<organism evidence="7 8">
    <name type="scientific">Eiseniibacteriota bacterium</name>
    <dbReference type="NCBI Taxonomy" id="2212470"/>
    <lineage>
        <taxon>Bacteria</taxon>
        <taxon>Candidatus Eiseniibacteriota</taxon>
    </lineage>
</organism>
<feature type="coiled-coil region" evidence="2">
    <location>
        <begin position="632"/>
        <end position="659"/>
    </location>
</feature>
<feature type="coiled-coil region" evidence="2">
    <location>
        <begin position="1004"/>
        <end position="1031"/>
    </location>
</feature>
<proteinExistence type="predicted"/>
<evidence type="ECO:0008006" key="9">
    <source>
        <dbReference type="Google" id="ProtNLM"/>
    </source>
</evidence>
<keyword evidence="4" id="KW-1133">Transmembrane helix</keyword>
<keyword evidence="4" id="KW-0472">Membrane</keyword>
<gene>
    <name evidence="7" type="ORF">E6K72_09365</name>
</gene>
<dbReference type="Proteomes" id="UP000317716">
    <property type="component" value="Unassembled WGS sequence"/>
</dbReference>
<evidence type="ECO:0000256" key="3">
    <source>
        <dbReference type="SAM" id="MobiDB-lite"/>
    </source>
</evidence>
<evidence type="ECO:0000256" key="1">
    <source>
        <dbReference type="ARBA" id="ARBA00022801"/>
    </source>
</evidence>
<dbReference type="PANTHER" id="PTHR41259">
    <property type="entry name" value="DOUBLE-STRAND BREAK REPAIR RAD50 ATPASE, PUTATIVE-RELATED"/>
    <property type="match status" value="1"/>
</dbReference>
<accession>A0A538SLQ5</accession>
<dbReference type="CDD" id="cd00840">
    <property type="entry name" value="MPP_Mre11_N"/>
    <property type="match status" value="1"/>
</dbReference>
<dbReference type="InterPro" id="IPR041796">
    <property type="entry name" value="Mre11_N"/>
</dbReference>
<dbReference type="InterPro" id="IPR038734">
    <property type="entry name" value="YhaN_AAA"/>
</dbReference>
<feature type="domain" description="Calcineurin-like phosphoesterase" evidence="5">
    <location>
        <begin position="28"/>
        <end position="237"/>
    </location>
</feature>
<evidence type="ECO:0000256" key="2">
    <source>
        <dbReference type="SAM" id="Coils"/>
    </source>
</evidence>
<dbReference type="InterPro" id="IPR027417">
    <property type="entry name" value="P-loop_NTPase"/>
</dbReference>
<dbReference type="Pfam" id="PF00149">
    <property type="entry name" value="Metallophos"/>
    <property type="match status" value="1"/>
</dbReference>
<reference evidence="7 8" key="1">
    <citation type="journal article" date="2019" name="Nat. Microbiol.">
        <title>Mediterranean grassland soil C-N compound turnover is dependent on rainfall and depth, and is mediated by genomically divergent microorganisms.</title>
        <authorList>
            <person name="Diamond S."/>
            <person name="Andeer P.F."/>
            <person name="Li Z."/>
            <person name="Crits-Christoph A."/>
            <person name="Burstein D."/>
            <person name="Anantharaman K."/>
            <person name="Lane K.R."/>
            <person name="Thomas B.C."/>
            <person name="Pan C."/>
            <person name="Northen T.R."/>
            <person name="Banfield J.F."/>
        </authorList>
    </citation>
    <scope>NUCLEOTIDE SEQUENCE [LARGE SCALE GENOMIC DNA]</scope>
    <source>
        <strain evidence="7">WS_2</strain>
    </source>
</reference>
<keyword evidence="2" id="KW-0175">Coiled coil</keyword>
<dbReference type="SUPFAM" id="SSF56300">
    <property type="entry name" value="Metallo-dependent phosphatases"/>
    <property type="match status" value="1"/>
</dbReference>
<feature type="coiled-coil region" evidence="2">
    <location>
        <begin position="1172"/>
        <end position="1248"/>
    </location>
</feature>
<evidence type="ECO:0000313" key="7">
    <source>
        <dbReference type="EMBL" id="TMQ52292.1"/>
    </source>
</evidence>
<dbReference type="GO" id="GO:0016787">
    <property type="term" value="F:hydrolase activity"/>
    <property type="evidence" value="ECO:0007669"/>
    <property type="project" value="UniProtKB-KW"/>
</dbReference>
<evidence type="ECO:0000313" key="8">
    <source>
        <dbReference type="Proteomes" id="UP000317716"/>
    </source>
</evidence>
<feature type="coiled-coil region" evidence="2">
    <location>
        <begin position="944"/>
        <end position="971"/>
    </location>
</feature>
<evidence type="ECO:0000259" key="6">
    <source>
        <dbReference type="Pfam" id="PF13514"/>
    </source>
</evidence>
<protein>
    <recommendedName>
        <fullName evidence="9">Rad50/SbcC-type AAA domain-containing protein</fullName>
    </recommendedName>
</protein>
<dbReference type="Gene3D" id="3.40.50.300">
    <property type="entry name" value="P-loop containing nucleotide triphosphate hydrolases"/>
    <property type="match status" value="2"/>
</dbReference>
<keyword evidence="1" id="KW-0378">Hydrolase</keyword>
<sequence length="1399" mass="155950">MIAAARAGRMLAAGPTVRGLPSPMAVARFLQISDLHLGRPFGWLPPDRRAERRADQRRALEQAVREAIERGAHAILVPGDLFDVEGVDAGTMAFALNVFGISGCPPVFIAPGNHDPWSESSHLWGPRLLRARGWTWPAHVHIFTAAGWTLKKLPGLPAVRIWGRAFTSHAESRERPLREGSVILPDSADAMGLEVALFHGSRESHCPPWQSVTAPFSDQELAYSPFGYHAVGHYHVPSHIERKATDHKVSTAGQGVSGAASGGVRMAYAGSAIALDTTETGAHGALEVRIEYGQRQPLVEIEPIELDGRRVFDVQADVTGAASAEQVDARVRRAMEEAGVSERDIVTVRLTGRLVRGVRYAGPPAGGAAGLRPGELPAVRPHDDRRAIRRNPARAARWRARSGPAGNSRERSLLRSRRFPAARGRSELRGARIMKILTLKADGFGALRGEFRFDPDRLNLVVDENERGKSTLLAAVTAALYGLDEDRRSHRVLTPVERWRPWGGGSYRLELALEHNGEGLTIRRDFERGSVEVWTAGGQEVSERFRSGKDSWPVGQHLMGLNVWEFEKCALVRQGELESVVPADEKGRRSSTLHARLESAADTSVGDTNASEAVQVLEAAAAGYNCPELGSTMKVETAIQRLEAKRAALEGEVGALERDLEKLAGPIDRLMRLGEKEDQTREVLAKIDHERRETLAAEVRHKLADHEERRREFEELREEAADLASASKLPLNAEAELRETVARLEEAHHNLEQLEARRDEERAREREGLLAELASLRAYESCTAEDADRLVAMAAEIRRLAEQDSRARTTVFELRDSLAGQGHVPERLHFLSSRFKTLPDGKQKLLRGQFDMQLQYQTEVADLEKARTASTEMLREIDAMRTARRSPGWLLMAFGLGASIAGIVLLGLRLQLVVWISLLASGGAVLGTGIWLLRTGARLRESDREAALNRLSEAQRRLNQLRIQRTEGEKALNETSRALGYRDSIELIRDWNEYVRLNEESTPVMRAQESLSTLEAQRKQVLQEAAAVLARAGGGTPDPARLERVAAGIRLQLAARQRLAEMEKSWGWVDEEKRSAELAASELEQRALHTLDAAGIAHDPARGWSEYISDLSGRARGRSRYVTLVEELIPQAERRLLSEKTLAELRSQLDLLVAERAKGAAGSAPAAAPRAQAEIEIETRKYREDLDQVQRERADLRLQVEEAWRRHHVEHPEKLAELERTERALERVRRFQKAVQVAQETIQQVAQETHRRWADYLNRRVGEILSSMGTQIAELRFGEDLDFSLRFSHGQPAARARALLQLSTGSRDQLYLALRLAISEFLSRGLVPVPLLVDDAFATSDDERARIGMRLLLQYVSRHHQIIFVTCHRQRCMAFAEREPELYAERVHWLDAHAANVAE</sequence>
<feature type="transmembrane region" description="Helical" evidence="4">
    <location>
        <begin position="889"/>
        <end position="908"/>
    </location>
</feature>
<evidence type="ECO:0000256" key="4">
    <source>
        <dbReference type="SAM" id="Phobius"/>
    </source>
</evidence>
<dbReference type="Pfam" id="PF13514">
    <property type="entry name" value="AAA_27"/>
    <property type="match status" value="1"/>
</dbReference>
<dbReference type="SUPFAM" id="SSF52540">
    <property type="entry name" value="P-loop containing nucleoside triphosphate hydrolases"/>
    <property type="match status" value="1"/>
</dbReference>
<dbReference type="InterPro" id="IPR029052">
    <property type="entry name" value="Metallo-depent_PP-like"/>
</dbReference>
<feature type="domain" description="YhaN AAA" evidence="6">
    <location>
        <begin position="434"/>
        <end position="488"/>
    </location>
</feature>